<gene>
    <name evidence="2" type="ORF">SAMN04488695_104195</name>
</gene>
<organism evidence="2 3">
    <name type="scientific">Proteiniclasticum ruminis</name>
    <dbReference type="NCBI Taxonomy" id="398199"/>
    <lineage>
        <taxon>Bacteria</taxon>
        <taxon>Bacillati</taxon>
        <taxon>Bacillota</taxon>
        <taxon>Clostridia</taxon>
        <taxon>Eubacteriales</taxon>
        <taxon>Clostridiaceae</taxon>
        <taxon>Proteiniclasticum</taxon>
    </lineage>
</organism>
<dbReference type="RefSeq" id="WP_074911933.1">
    <property type="nucleotide sequence ID" value="NZ_FOVK01000004.1"/>
</dbReference>
<evidence type="ECO:0000313" key="3">
    <source>
        <dbReference type="Proteomes" id="UP000181899"/>
    </source>
</evidence>
<feature type="transmembrane region" description="Helical" evidence="1">
    <location>
        <begin position="7"/>
        <end position="25"/>
    </location>
</feature>
<feature type="transmembrane region" description="Helical" evidence="1">
    <location>
        <begin position="158"/>
        <end position="179"/>
    </location>
</feature>
<keyword evidence="1" id="KW-0472">Membrane</keyword>
<reference evidence="2 3" key="1">
    <citation type="submission" date="2016-10" db="EMBL/GenBank/DDBJ databases">
        <authorList>
            <person name="de Groot N.N."/>
        </authorList>
    </citation>
    <scope>NUCLEOTIDE SEQUENCE [LARGE SCALE GENOMIC DNA]</scope>
    <source>
        <strain evidence="2 3">ML2</strain>
    </source>
</reference>
<evidence type="ECO:0000313" key="2">
    <source>
        <dbReference type="EMBL" id="SFN73619.1"/>
    </source>
</evidence>
<sequence>MEKKLKQVVGILMLMTVMFTGWMFFGGPFDTYYLLWNLLLAWIPLGIALVLIKERKKQPSGLRALGKGFLAALWLFFFPNAVYVITDFIHLSQEVFYYPNPSYEPYSGAERILYSMEKLPWNNFFSISYAVFLGCALSALSLYLLHGEVRRAKGSRRAWGMVAAVHLLSGYAIYLGRFIRFNSWDVVLRPMHLLRFAVGSFDKQALSFSLQFFLLSFFIYLIFYLFADLGRSEEKTQ</sequence>
<accession>A0A1I5BGD3</accession>
<name>A0A1I5BGD3_9CLOT</name>
<dbReference type="Proteomes" id="UP000181899">
    <property type="component" value="Unassembled WGS sequence"/>
</dbReference>
<keyword evidence="1" id="KW-0812">Transmembrane</keyword>
<evidence type="ECO:0000256" key="1">
    <source>
        <dbReference type="SAM" id="Phobius"/>
    </source>
</evidence>
<proteinExistence type="predicted"/>
<keyword evidence="3" id="KW-1185">Reference proteome</keyword>
<dbReference type="Pfam" id="PF07099">
    <property type="entry name" value="DUF1361"/>
    <property type="match status" value="1"/>
</dbReference>
<feature type="transmembrane region" description="Helical" evidence="1">
    <location>
        <begin position="64"/>
        <end position="85"/>
    </location>
</feature>
<dbReference type="AlphaFoldDB" id="A0A1I5BGD3"/>
<dbReference type="EMBL" id="FOVK01000004">
    <property type="protein sequence ID" value="SFN73619.1"/>
    <property type="molecule type" value="Genomic_DNA"/>
</dbReference>
<dbReference type="InterPro" id="IPR009793">
    <property type="entry name" value="DUF1361"/>
</dbReference>
<dbReference type="STRING" id="398199.SAMN05421804_10714"/>
<keyword evidence="1" id="KW-1133">Transmembrane helix</keyword>
<protein>
    <submittedName>
        <fullName evidence="2">Uncharacterized membrane protein</fullName>
    </submittedName>
</protein>
<dbReference type="OrthoDB" id="4540541at2"/>
<feature type="transmembrane region" description="Helical" evidence="1">
    <location>
        <begin position="208"/>
        <end position="227"/>
    </location>
</feature>
<feature type="transmembrane region" description="Helical" evidence="1">
    <location>
        <begin position="124"/>
        <end position="146"/>
    </location>
</feature>
<feature type="transmembrane region" description="Helical" evidence="1">
    <location>
        <begin position="31"/>
        <end position="52"/>
    </location>
</feature>